<dbReference type="InterPro" id="IPR018574">
    <property type="entry name" value="Structure-sp_endonuc_su_Slx4"/>
</dbReference>
<evidence type="ECO:0000313" key="10">
    <source>
        <dbReference type="EMBL" id="MBY70105.1"/>
    </source>
</evidence>
<dbReference type="PANTHER" id="PTHR21541">
    <property type="entry name" value="BTB POZ DOMAIN CONTAINING 12"/>
    <property type="match status" value="1"/>
</dbReference>
<dbReference type="EMBL" id="GGMS01000902">
    <property type="protein sequence ID" value="MBY70105.1"/>
    <property type="molecule type" value="Transcribed_RNA"/>
</dbReference>
<dbReference type="Pfam" id="PF00651">
    <property type="entry name" value="BTB"/>
    <property type="match status" value="1"/>
</dbReference>
<dbReference type="OrthoDB" id="1931232at2759"/>
<keyword evidence="12" id="KW-0808">Transferase</keyword>
<dbReference type="InterPro" id="IPR011333">
    <property type="entry name" value="SKP1/BTB/POZ_sf"/>
</dbReference>
<evidence type="ECO:0000256" key="3">
    <source>
        <dbReference type="ARBA" id="ARBA00022763"/>
    </source>
</evidence>
<keyword evidence="3" id="KW-0227">DNA damage</keyword>
<sequence>MNPFSQSKLTLKLKKQTSSISTDHTKKCENSEISESLNSKCLLSNSVASENDSFVEILHTQSHNEKNPMSKTSLLDQNISNKINKNKQCPICFHMLDDKSFTNHVKSCAASHNLSSKILIEALNLHERQVAERLALGLPKCNTNQDIKKKRCHINKQSKSKIGSDSNLDLAIAMSVSLQESKEAEIIKESETLLEAGLEEEAMYKRKTLENFGFVSTQPVKSKSKISSKTNSLLFKQTKEDREKRITEKVAMILIDSDIDTSLSQTLINYSSTSKLGSTYLNKIRNIDNKLWKKSLLDTKSDKEFYVSNLSKFIKPCEINHFLESNTDNKELIDTLNTVKDNLNLNSVPIKSNNIIEKKILSDYSAKWKSMVGNQFMSDITVFVKDEHKIPAHSLVLYVQCPDILDDVIIEESDTSKSKKMLMWLEYSYEATLAFLKLIYSGQESSVSLENRKDYLLLGTRYNIVIAINNDENLEWFSEEHCETSKRKNEDGDSTNYKRYKASSPDMFTSNDISVDNYTNTNFLGKFVNDEKSSSVLKTQQWLDSCYGSSSQNHLSFTENLNIDIPPLTVSAEKSPSHSIHSALTVCLPLNSPSNYSDVDDHNNYLPPDISSASPKSVSSNGSSVKAILVLNTTKDIPSTSTPLAKISTLKIPKKQPEIITINSDSDSGSVDMILSNNMITYRKSNIFKKNYSTFLSNFKTTNEKKNFIPKPININIDHGKNIDTIELNDDSSDSIHSACTNVLYQGNLNTNPIQPLGRVSSASNLRTDIINIDDENSVFSAATNLLHFNNSLNTQVLSNNNNNFIDLVEDSSDSLSTINRTGLFKDNALLNPICLSNDQHNKNSTSFSNVNNFKMKTSCQFNLKTDNLTQNPSCSTSTITNVKSDKNFDLDPANSSNNRILPESNDNLKYPGQSFQLNNVSECLNIVNYTPLNDIENNRKYLDEKNKSHTTSSAFGLLENTIENKSLKLLSSNHGDIHKTSMEIANSYVSGDYINKYTLINPNNIQDNPNELSRINIACKKTLSYENELEKDQSIFEQIIDDPWVSYLQSVDNSPQYILSNTLMSTNESEVQTLNGKNIHPTCLNLQISPTTNSNGSTINYQNNNALTPNKYDSRMNTPKSLHRIISESIIGSNEQVTPLPDFSSMETPDFRKQFDRYGLKDLGKSKGKLLLRHIYNLLHPSVVSEIDKWNLELESYSDSSDSSEHGIPDYEDENDDELETFSQINLSNKTSVEIGFKQLLKVNESLHKKILCYEPIWIEELKEELKQLNVNISLQKLTTFLDDKCITFRSKSINDQKQKTLAKKNTKRKKLF</sequence>
<evidence type="ECO:0000256" key="8">
    <source>
        <dbReference type="SAM" id="MobiDB-lite"/>
    </source>
</evidence>
<feature type="compositionally biased region" description="Polar residues" evidence="8">
    <location>
        <begin position="894"/>
        <end position="908"/>
    </location>
</feature>
<evidence type="ECO:0000259" key="9">
    <source>
        <dbReference type="PROSITE" id="PS50097"/>
    </source>
</evidence>
<keyword evidence="4" id="KW-0233">DNA recombination</keyword>
<feature type="region of interest" description="Disordered" evidence="8">
    <location>
        <begin position="888"/>
        <end position="908"/>
    </location>
</feature>
<dbReference type="GO" id="GO:0004519">
    <property type="term" value="F:endonuclease activity"/>
    <property type="evidence" value="ECO:0007669"/>
    <property type="project" value="UniProtKB-KW"/>
</dbReference>
<comment type="subcellular location">
    <subcellularLocation>
        <location evidence="1">Nucleus</location>
    </subcellularLocation>
</comment>
<organism evidence="10">
    <name type="scientific">Sipha flava</name>
    <name type="common">yellow sugarcane aphid</name>
    <dbReference type="NCBI Taxonomy" id="143950"/>
    <lineage>
        <taxon>Eukaryota</taxon>
        <taxon>Metazoa</taxon>
        <taxon>Ecdysozoa</taxon>
        <taxon>Arthropoda</taxon>
        <taxon>Hexapoda</taxon>
        <taxon>Insecta</taxon>
        <taxon>Pterygota</taxon>
        <taxon>Neoptera</taxon>
        <taxon>Paraneoptera</taxon>
        <taxon>Hemiptera</taxon>
        <taxon>Sternorrhyncha</taxon>
        <taxon>Aphidomorpha</taxon>
        <taxon>Aphidoidea</taxon>
        <taxon>Aphididae</taxon>
        <taxon>Sipha</taxon>
    </lineage>
</organism>
<keyword evidence="5" id="KW-0234">DNA repair</keyword>
<evidence type="ECO:0000313" key="11">
    <source>
        <dbReference type="Proteomes" id="UP000694846"/>
    </source>
</evidence>
<evidence type="ECO:0000256" key="4">
    <source>
        <dbReference type="ARBA" id="ARBA00023172"/>
    </source>
</evidence>
<dbReference type="PANTHER" id="PTHR21541:SF3">
    <property type="entry name" value="STRUCTURE-SPECIFIC ENDONUCLEASE SUBUNIT SLX4"/>
    <property type="match status" value="1"/>
</dbReference>
<protein>
    <recommendedName>
        <fullName evidence="7">Structure-specific endonuclease subunit SLX4</fullName>
    </recommendedName>
</protein>
<dbReference type="Proteomes" id="UP000694846">
    <property type="component" value="Unplaced"/>
</dbReference>
<name>A0A2S2PX27_9HEMI</name>
<dbReference type="GO" id="GO:0016301">
    <property type="term" value="F:kinase activity"/>
    <property type="evidence" value="ECO:0007669"/>
    <property type="project" value="UniProtKB-KW"/>
</dbReference>
<dbReference type="CDD" id="cd22999">
    <property type="entry name" value="SAP_SLX4"/>
    <property type="match status" value="1"/>
</dbReference>
<keyword evidence="10" id="KW-0255">Endonuclease</keyword>
<dbReference type="PROSITE" id="PS50097">
    <property type="entry name" value="BTB"/>
    <property type="match status" value="1"/>
</dbReference>
<dbReference type="GO" id="GO:0006260">
    <property type="term" value="P:DNA replication"/>
    <property type="evidence" value="ECO:0007669"/>
    <property type="project" value="InterPro"/>
</dbReference>
<gene>
    <name evidence="10" type="primary">Slx4</name>
    <name evidence="12" type="synonym">LOC112680127</name>
    <name evidence="10" type="ORF">g.108861</name>
</gene>
<keyword evidence="11" id="KW-1185">Reference proteome</keyword>
<evidence type="ECO:0000313" key="12">
    <source>
        <dbReference type="RefSeq" id="XP_025405914.1"/>
    </source>
</evidence>
<evidence type="ECO:0000256" key="2">
    <source>
        <dbReference type="ARBA" id="ARBA00006661"/>
    </source>
</evidence>
<dbReference type="SUPFAM" id="SSF54695">
    <property type="entry name" value="POZ domain"/>
    <property type="match status" value="1"/>
</dbReference>
<keyword evidence="10" id="KW-0378">Hydrolase</keyword>
<evidence type="ECO:0000256" key="7">
    <source>
        <dbReference type="ARBA" id="ARBA00029496"/>
    </source>
</evidence>
<reference evidence="12" key="2">
    <citation type="submission" date="2025-04" db="UniProtKB">
        <authorList>
            <consortium name="RefSeq"/>
        </authorList>
    </citation>
    <scope>IDENTIFICATION</scope>
    <source>
        <tissue evidence="12">Whole body</tissue>
    </source>
</reference>
<evidence type="ECO:0000256" key="1">
    <source>
        <dbReference type="ARBA" id="ARBA00004123"/>
    </source>
</evidence>
<reference evidence="10" key="1">
    <citation type="submission" date="2018-04" db="EMBL/GenBank/DDBJ databases">
        <title>Transcriptome assembly of Sipha flava.</title>
        <authorList>
            <person name="Scully E.D."/>
            <person name="Geib S.M."/>
            <person name="Palmer N.A."/>
            <person name="Koch K."/>
            <person name="Bradshaw J."/>
            <person name="Heng-Moss T."/>
            <person name="Sarath G."/>
        </authorList>
    </citation>
    <scope>NUCLEOTIDE SEQUENCE</scope>
</reference>
<dbReference type="GO" id="GO:0000712">
    <property type="term" value="P:resolution of meiotic recombination intermediates"/>
    <property type="evidence" value="ECO:0007669"/>
    <property type="project" value="TreeGrafter"/>
</dbReference>
<accession>A0A2S2PX27</accession>
<feature type="domain" description="BTB" evidence="9">
    <location>
        <begin position="378"/>
        <end position="443"/>
    </location>
</feature>
<dbReference type="Pfam" id="PF09494">
    <property type="entry name" value="Slx4"/>
    <property type="match status" value="1"/>
</dbReference>
<keyword evidence="12" id="KW-0418">Kinase</keyword>
<keyword evidence="6" id="KW-0539">Nucleus</keyword>
<dbReference type="RefSeq" id="XP_025405914.1">
    <property type="nucleotide sequence ID" value="XM_025550129.1"/>
</dbReference>
<dbReference type="GO" id="GO:0006281">
    <property type="term" value="P:DNA repair"/>
    <property type="evidence" value="ECO:0007669"/>
    <property type="project" value="UniProtKB-KW"/>
</dbReference>
<keyword evidence="10" id="KW-0540">Nuclease</keyword>
<dbReference type="GO" id="GO:0033557">
    <property type="term" value="C:Slx1-Slx4 complex"/>
    <property type="evidence" value="ECO:0007669"/>
    <property type="project" value="InterPro"/>
</dbReference>
<evidence type="ECO:0000256" key="5">
    <source>
        <dbReference type="ARBA" id="ARBA00023204"/>
    </source>
</evidence>
<dbReference type="Gene3D" id="3.30.710.10">
    <property type="entry name" value="Potassium Channel Kv1.1, Chain A"/>
    <property type="match status" value="1"/>
</dbReference>
<evidence type="ECO:0000256" key="6">
    <source>
        <dbReference type="ARBA" id="ARBA00023242"/>
    </source>
</evidence>
<comment type="similarity">
    <text evidence="2">Belongs to the SLX4 family.</text>
</comment>
<dbReference type="InterPro" id="IPR000210">
    <property type="entry name" value="BTB/POZ_dom"/>
</dbReference>
<proteinExistence type="inferred from homology"/>